<dbReference type="Gene3D" id="3.40.50.2300">
    <property type="match status" value="1"/>
</dbReference>
<organism evidence="2 3">
    <name type="scientific">Vibrio variabilis</name>
    <dbReference type="NCBI Taxonomy" id="990271"/>
    <lineage>
        <taxon>Bacteria</taxon>
        <taxon>Pseudomonadati</taxon>
        <taxon>Pseudomonadota</taxon>
        <taxon>Gammaproteobacteria</taxon>
        <taxon>Vibrionales</taxon>
        <taxon>Vibrionaceae</taxon>
        <taxon>Vibrio</taxon>
    </lineage>
</organism>
<proteinExistence type="predicted"/>
<dbReference type="Proteomes" id="UP000030520">
    <property type="component" value="Unassembled WGS sequence"/>
</dbReference>
<dbReference type="Gene3D" id="3.40.50.300">
    <property type="entry name" value="P-loop containing nucleotide triphosphate hydrolases"/>
    <property type="match status" value="1"/>
</dbReference>
<protein>
    <submittedName>
        <fullName evidence="2">Pilus assembly protein CpaE</fullName>
    </submittedName>
</protein>
<name>A0ABR4YCW3_9VIBR</name>
<dbReference type="SUPFAM" id="SSF52540">
    <property type="entry name" value="P-loop containing nucleoside triphosphate hydrolases"/>
    <property type="match status" value="1"/>
</dbReference>
<dbReference type="InterPro" id="IPR025669">
    <property type="entry name" value="AAA_dom"/>
</dbReference>
<sequence length="375" mass="41639">MSESTFNVVAFVLDDHSQQVLTQLASDLDNQNIDVHRGDIAKAKQWCIKHGSPDLLLVDGGECVDLESSLSELAHYCPPQMKLIVLGKKQEVTLYRHLMFAGVNDYHTTPLDGDALRVSLLHLQGHQVKTSLRTGRIICVLGSTGGCGVSTIACNLSHYLAENQNQRVALVDLDLFHSQHPILLGSDYDPNLENIIQDADRIDDTLLAHSSHQLTNNLHLFYGQDSQLDAIHHGAMRETISTLAEHYGSVIVDVPNLHNPALLEVIENADSCIYVSDYSLNSYRFLAKLRSRVVSTHQRQFLVGNLCRKNKGRVPQSQLSEALGLELALELPFEPKAFEQSELQSKPIMVQKNKLSKRLAQLGQLVCSASVAKQR</sequence>
<accession>A0ABR4YCW3</accession>
<evidence type="ECO:0000259" key="1">
    <source>
        <dbReference type="Pfam" id="PF13614"/>
    </source>
</evidence>
<dbReference type="Pfam" id="PF13614">
    <property type="entry name" value="AAA_31"/>
    <property type="match status" value="1"/>
</dbReference>
<dbReference type="InterPro" id="IPR050625">
    <property type="entry name" value="ParA/MinD_ATPase"/>
</dbReference>
<dbReference type="PANTHER" id="PTHR43384:SF13">
    <property type="entry name" value="SLR0110 PROTEIN"/>
    <property type="match status" value="1"/>
</dbReference>
<reference evidence="2 3" key="1">
    <citation type="submission" date="2014-10" db="EMBL/GenBank/DDBJ databases">
        <title>Genome sequencing of Vibrio variabilis T01.</title>
        <authorList>
            <person name="Chan K.-G."/>
            <person name="Mohamad N.I."/>
        </authorList>
    </citation>
    <scope>NUCLEOTIDE SEQUENCE [LARGE SCALE GENOMIC DNA]</scope>
    <source>
        <strain evidence="2 3">T01</strain>
    </source>
</reference>
<dbReference type="PANTHER" id="PTHR43384">
    <property type="entry name" value="SEPTUM SITE-DETERMINING PROTEIN MIND HOMOLOG, CHLOROPLASTIC-RELATED"/>
    <property type="match status" value="1"/>
</dbReference>
<keyword evidence="3" id="KW-1185">Reference proteome</keyword>
<dbReference type="EMBL" id="JRWM01000011">
    <property type="protein sequence ID" value="KHA60777.1"/>
    <property type="molecule type" value="Genomic_DNA"/>
</dbReference>
<comment type="caution">
    <text evidence="2">The sequence shown here is derived from an EMBL/GenBank/DDBJ whole genome shotgun (WGS) entry which is preliminary data.</text>
</comment>
<gene>
    <name evidence="2" type="ORF">NL53_09150</name>
</gene>
<feature type="domain" description="AAA" evidence="1">
    <location>
        <begin position="136"/>
        <end position="291"/>
    </location>
</feature>
<evidence type="ECO:0000313" key="3">
    <source>
        <dbReference type="Proteomes" id="UP000030520"/>
    </source>
</evidence>
<evidence type="ECO:0000313" key="2">
    <source>
        <dbReference type="EMBL" id="KHA60777.1"/>
    </source>
</evidence>
<dbReference type="RefSeq" id="WP_038214486.1">
    <property type="nucleotide sequence ID" value="NZ_JRWM01000011.1"/>
</dbReference>
<dbReference type="InterPro" id="IPR027417">
    <property type="entry name" value="P-loop_NTPase"/>
</dbReference>